<dbReference type="OrthoDB" id="3204369at2759"/>
<dbReference type="HOGENOM" id="CLU_1372885_0_0_1"/>
<reference evidence="2 3" key="1">
    <citation type="submission" date="2013-12" db="EMBL/GenBank/DDBJ databases">
        <authorList>
            <person name="Cubeta M."/>
            <person name="Pakala S."/>
            <person name="Fedorova N."/>
            <person name="Thomas E."/>
            <person name="Dean R."/>
            <person name="Jabaji S."/>
            <person name="Neate S."/>
            <person name="Toda T."/>
            <person name="Tavantzis S."/>
            <person name="Vilgalys R."/>
            <person name="Bharathan N."/>
            <person name="Pakala S."/>
            <person name="Losada L.S."/>
            <person name="Zafar N."/>
            <person name="Nierman W."/>
        </authorList>
    </citation>
    <scope>NUCLEOTIDE SEQUENCE [LARGE SCALE GENOMIC DNA]</scope>
    <source>
        <strain evidence="2 3">123E</strain>
    </source>
</reference>
<keyword evidence="3" id="KW-1185">Reference proteome</keyword>
<accession>A0A074RXY5</accession>
<evidence type="ECO:0000313" key="3">
    <source>
        <dbReference type="Proteomes" id="UP000027456"/>
    </source>
</evidence>
<name>A0A074RXY5_9AGAM</name>
<sequence length="199" mass="21258">MQAQRLSPSHPAYPLLVQVNSVIAQVAQLAGKSSRDASSMSSLLNGVMPQLEYLQSIGAYTDGEMERIKSLISQHSYARSRTSSSRTSSSSASSRDSSPPSPSSASSHSSSQTRHNLPAYAPSREAPPTLGNMTNTRIVRQPDLHRVADSRKAARAAGQHVPPVGFQVHHPKRSGSIEASGLRRDQDGFITPYSGPIVG</sequence>
<evidence type="ECO:0000313" key="2">
    <source>
        <dbReference type="EMBL" id="KEP51824.1"/>
    </source>
</evidence>
<feature type="compositionally biased region" description="Low complexity" evidence="1">
    <location>
        <begin position="74"/>
        <end position="115"/>
    </location>
</feature>
<dbReference type="AlphaFoldDB" id="A0A074RXY5"/>
<feature type="region of interest" description="Disordered" evidence="1">
    <location>
        <begin position="74"/>
        <end position="199"/>
    </location>
</feature>
<gene>
    <name evidence="2" type="ORF">V565_054980</name>
</gene>
<evidence type="ECO:0000256" key="1">
    <source>
        <dbReference type="SAM" id="MobiDB-lite"/>
    </source>
</evidence>
<dbReference type="Proteomes" id="UP000027456">
    <property type="component" value="Unassembled WGS sequence"/>
</dbReference>
<proteinExistence type="predicted"/>
<organism evidence="2 3">
    <name type="scientific">Rhizoctonia solani 123E</name>
    <dbReference type="NCBI Taxonomy" id="1423351"/>
    <lineage>
        <taxon>Eukaryota</taxon>
        <taxon>Fungi</taxon>
        <taxon>Dikarya</taxon>
        <taxon>Basidiomycota</taxon>
        <taxon>Agaricomycotina</taxon>
        <taxon>Agaricomycetes</taxon>
        <taxon>Cantharellales</taxon>
        <taxon>Ceratobasidiaceae</taxon>
        <taxon>Rhizoctonia</taxon>
    </lineage>
</organism>
<comment type="caution">
    <text evidence="2">The sequence shown here is derived from an EMBL/GenBank/DDBJ whole genome shotgun (WGS) entry which is preliminary data.</text>
</comment>
<protein>
    <submittedName>
        <fullName evidence="2">PAP1 domain protein</fullName>
    </submittedName>
</protein>
<dbReference type="EMBL" id="AZST01000141">
    <property type="protein sequence ID" value="KEP51824.1"/>
    <property type="molecule type" value="Genomic_DNA"/>
</dbReference>
<feature type="compositionally biased region" description="Basic and acidic residues" evidence="1">
    <location>
        <begin position="140"/>
        <end position="152"/>
    </location>
</feature>